<dbReference type="InterPro" id="IPR011009">
    <property type="entry name" value="Kinase-like_dom_sf"/>
</dbReference>
<dbReference type="PROSITE" id="PS51257">
    <property type="entry name" value="PROKAR_LIPOPROTEIN"/>
    <property type="match status" value="1"/>
</dbReference>
<dbReference type="Gene3D" id="3.30.200.20">
    <property type="entry name" value="Phosphorylase Kinase, domain 1"/>
    <property type="match status" value="1"/>
</dbReference>
<dbReference type="GO" id="GO:0004672">
    <property type="term" value="F:protein kinase activity"/>
    <property type="evidence" value="ECO:0007669"/>
    <property type="project" value="InterPro"/>
</dbReference>
<reference evidence="5 6" key="1">
    <citation type="journal article" date="2021" name="Nat. Plants">
        <title>The Taxus genome provides insights into paclitaxel biosynthesis.</title>
        <authorList>
            <person name="Xiong X."/>
            <person name="Gou J."/>
            <person name="Liao Q."/>
            <person name="Li Y."/>
            <person name="Zhou Q."/>
            <person name="Bi G."/>
            <person name="Li C."/>
            <person name="Du R."/>
            <person name="Wang X."/>
            <person name="Sun T."/>
            <person name="Guo L."/>
            <person name="Liang H."/>
            <person name="Lu P."/>
            <person name="Wu Y."/>
            <person name="Zhang Z."/>
            <person name="Ro D.K."/>
            <person name="Shang Y."/>
            <person name="Huang S."/>
            <person name="Yan J."/>
        </authorList>
    </citation>
    <scope>NUCLEOTIDE SEQUENCE [LARGE SCALE GENOMIC DNA]</scope>
    <source>
        <strain evidence="5">Ta-2019</strain>
    </source>
</reference>
<dbReference type="PANTHER" id="PTHR47989">
    <property type="entry name" value="OS01G0750732 PROTEIN"/>
    <property type="match status" value="1"/>
</dbReference>
<dbReference type="PROSITE" id="PS50011">
    <property type="entry name" value="PROTEIN_KINASE_DOM"/>
    <property type="match status" value="1"/>
</dbReference>
<comment type="caution">
    <text evidence="5">The sequence shown here is derived from an EMBL/GenBank/DDBJ whole genome shotgun (WGS) entry which is preliminary data.</text>
</comment>
<evidence type="ECO:0000256" key="3">
    <source>
        <dbReference type="SAM" id="Phobius"/>
    </source>
</evidence>
<dbReference type="Proteomes" id="UP000824469">
    <property type="component" value="Unassembled WGS sequence"/>
</dbReference>
<keyword evidence="3" id="KW-0812">Transmembrane</keyword>
<keyword evidence="3" id="KW-0472">Membrane</keyword>
<protein>
    <recommendedName>
        <fullName evidence="4">Protein kinase domain-containing protein</fullName>
    </recommendedName>
</protein>
<feature type="non-terminal residue" evidence="5">
    <location>
        <position position="157"/>
    </location>
</feature>
<keyword evidence="3" id="KW-1133">Transmembrane helix</keyword>
<keyword evidence="6" id="KW-1185">Reference proteome</keyword>
<name>A0AA38LS82_TAXCH</name>
<dbReference type="EMBL" id="JAHRHJ020000001">
    <property type="protein sequence ID" value="KAH9331357.1"/>
    <property type="molecule type" value="Genomic_DNA"/>
</dbReference>
<dbReference type="SUPFAM" id="SSF56112">
    <property type="entry name" value="Protein kinase-like (PK-like)"/>
    <property type="match status" value="1"/>
</dbReference>
<evidence type="ECO:0000259" key="4">
    <source>
        <dbReference type="PROSITE" id="PS50011"/>
    </source>
</evidence>
<keyword evidence="1" id="KW-0547">Nucleotide-binding</keyword>
<feature type="domain" description="Protein kinase" evidence="4">
    <location>
        <begin position="113"/>
        <end position="157"/>
    </location>
</feature>
<dbReference type="OMA" id="FTEVWIA"/>
<dbReference type="AlphaFoldDB" id="A0AA38LS82"/>
<evidence type="ECO:0000313" key="6">
    <source>
        <dbReference type="Proteomes" id="UP000824469"/>
    </source>
</evidence>
<proteinExistence type="predicted"/>
<organism evidence="5 6">
    <name type="scientific">Taxus chinensis</name>
    <name type="common">Chinese yew</name>
    <name type="synonym">Taxus wallichiana var. chinensis</name>
    <dbReference type="NCBI Taxonomy" id="29808"/>
    <lineage>
        <taxon>Eukaryota</taxon>
        <taxon>Viridiplantae</taxon>
        <taxon>Streptophyta</taxon>
        <taxon>Embryophyta</taxon>
        <taxon>Tracheophyta</taxon>
        <taxon>Spermatophyta</taxon>
        <taxon>Pinopsida</taxon>
        <taxon>Pinidae</taxon>
        <taxon>Conifers II</taxon>
        <taxon>Cupressales</taxon>
        <taxon>Taxaceae</taxon>
        <taxon>Taxus</taxon>
    </lineage>
</organism>
<dbReference type="GO" id="GO:0005524">
    <property type="term" value="F:ATP binding"/>
    <property type="evidence" value="ECO:0007669"/>
    <property type="project" value="UniProtKB-KW"/>
</dbReference>
<feature type="transmembrane region" description="Helical" evidence="3">
    <location>
        <begin position="6"/>
        <end position="31"/>
    </location>
</feature>
<gene>
    <name evidence="5" type="ORF">KI387_003465</name>
</gene>
<dbReference type="InterPro" id="IPR000719">
    <property type="entry name" value="Prot_kinase_dom"/>
</dbReference>
<evidence type="ECO:0000256" key="1">
    <source>
        <dbReference type="ARBA" id="ARBA00022741"/>
    </source>
</evidence>
<keyword evidence="2" id="KW-0067">ATP-binding</keyword>
<dbReference type="PANTHER" id="PTHR47989:SF43">
    <property type="entry name" value="CALCIUM_CALMODULIN-REGULATED RECEPTOR-LIKE KINASE 2"/>
    <property type="match status" value="1"/>
</dbReference>
<accession>A0AA38LS82</accession>
<sequence length="157" mass="17217">MKSLSVEVILGISIGVTVGVILVACFFRCIIWQRKRSKDQRSKNIQTGISLPIRVNGIDSSTILSESVIDRGATVASKQNGHSSWWGKHEKDFVPSTSGIPRYSYKDLQKATHNFTALLGQGAFGPVYKAMMPTGETVAVKVLATNSKQGEREFQTE</sequence>
<evidence type="ECO:0000256" key="2">
    <source>
        <dbReference type="ARBA" id="ARBA00022840"/>
    </source>
</evidence>
<evidence type="ECO:0000313" key="5">
    <source>
        <dbReference type="EMBL" id="KAH9331357.1"/>
    </source>
</evidence>